<dbReference type="PANTHER" id="PTHR10891">
    <property type="entry name" value="EF-HAND CALCIUM-BINDING DOMAIN CONTAINING PROTEIN"/>
    <property type="match status" value="1"/>
</dbReference>
<evidence type="ECO:0000259" key="4">
    <source>
        <dbReference type="PROSITE" id="PS50222"/>
    </source>
</evidence>
<evidence type="ECO:0000313" key="6">
    <source>
        <dbReference type="Proteomes" id="UP001141806"/>
    </source>
</evidence>
<dbReference type="OrthoDB" id="26525at2759"/>
<proteinExistence type="predicted"/>
<evidence type="ECO:0000256" key="3">
    <source>
        <dbReference type="ARBA" id="ARBA00022837"/>
    </source>
</evidence>
<comment type="caution">
    <text evidence="5">The sequence shown here is derived from an EMBL/GenBank/DDBJ whole genome shotgun (WGS) entry which is preliminary data.</text>
</comment>
<feature type="domain" description="EF-hand" evidence="4">
    <location>
        <begin position="50"/>
        <end position="85"/>
    </location>
</feature>
<feature type="domain" description="EF-hand" evidence="4">
    <location>
        <begin position="123"/>
        <end position="155"/>
    </location>
</feature>
<gene>
    <name evidence="5" type="ORF">NE237_026939</name>
</gene>
<dbReference type="SUPFAM" id="SSF47473">
    <property type="entry name" value="EF-hand"/>
    <property type="match status" value="1"/>
</dbReference>
<dbReference type="InterPro" id="IPR018247">
    <property type="entry name" value="EF_Hand_1_Ca_BS"/>
</dbReference>
<organism evidence="5 6">
    <name type="scientific">Protea cynaroides</name>
    <dbReference type="NCBI Taxonomy" id="273540"/>
    <lineage>
        <taxon>Eukaryota</taxon>
        <taxon>Viridiplantae</taxon>
        <taxon>Streptophyta</taxon>
        <taxon>Embryophyta</taxon>
        <taxon>Tracheophyta</taxon>
        <taxon>Spermatophyta</taxon>
        <taxon>Magnoliopsida</taxon>
        <taxon>Proteales</taxon>
        <taxon>Proteaceae</taxon>
        <taxon>Protea</taxon>
    </lineage>
</organism>
<dbReference type="PROSITE" id="PS00018">
    <property type="entry name" value="EF_HAND_1"/>
    <property type="match status" value="3"/>
</dbReference>
<evidence type="ECO:0000313" key="5">
    <source>
        <dbReference type="EMBL" id="KAJ4950107.1"/>
    </source>
</evidence>
<keyword evidence="2" id="KW-0677">Repeat</keyword>
<dbReference type="InterPro" id="IPR002048">
    <property type="entry name" value="EF_hand_dom"/>
</dbReference>
<dbReference type="PROSITE" id="PS50222">
    <property type="entry name" value="EF_HAND_2"/>
    <property type="match status" value="4"/>
</dbReference>
<keyword evidence="6" id="KW-1185">Reference proteome</keyword>
<dbReference type="Pfam" id="PF13499">
    <property type="entry name" value="EF-hand_7"/>
    <property type="match status" value="2"/>
</dbReference>
<dbReference type="CDD" id="cd00051">
    <property type="entry name" value="EFh"/>
    <property type="match status" value="2"/>
</dbReference>
<dbReference type="FunFam" id="1.10.238.10:FF:000178">
    <property type="entry name" value="Calmodulin-2 A"/>
    <property type="match status" value="1"/>
</dbReference>
<dbReference type="InterPro" id="IPR011992">
    <property type="entry name" value="EF-hand-dom_pair"/>
</dbReference>
<keyword evidence="3" id="KW-0106">Calcium</keyword>
<keyword evidence="1" id="KW-0479">Metal-binding</keyword>
<dbReference type="GO" id="GO:0043226">
    <property type="term" value="C:organelle"/>
    <property type="evidence" value="ECO:0007669"/>
    <property type="project" value="UniProtKB-ARBA"/>
</dbReference>
<dbReference type="GO" id="GO:0005509">
    <property type="term" value="F:calcium ion binding"/>
    <property type="evidence" value="ECO:0007669"/>
    <property type="project" value="InterPro"/>
</dbReference>
<accession>A0A9Q0GLL3</accession>
<sequence>MARKMEKRSLSVNPDCNQLERVFRYFDEDGDGKISALELQSCMRAVGGEISAQEATAVVESLDSDEDGLLGLDDFARLMEGDGEEEKKMEDLKEAFGMYAVDGSDFITAKSLKKMLSRLGESRTIRECKGMISVFDLNGDGVLSFEEFSGMMVMG</sequence>
<dbReference type="EMBL" id="JAMYWD010000012">
    <property type="protein sequence ID" value="KAJ4950107.1"/>
    <property type="molecule type" value="Genomic_DNA"/>
</dbReference>
<feature type="domain" description="EF-hand" evidence="4">
    <location>
        <begin position="87"/>
        <end position="122"/>
    </location>
</feature>
<reference evidence="5" key="1">
    <citation type="journal article" date="2023" name="Plant J.">
        <title>The genome of the king protea, Protea cynaroides.</title>
        <authorList>
            <person name="Chang J."/>
            <person name="Duong T.A."/>
            <person name="Schoeman C."/>
            <person name="Ma X."/>
            <person name="Roodt D."/>
            <person name="Barker N."/>
            <person name="Li Z."/>
            <person name="Van de Peer Y."/>
            <person name="Mizrachi E."/>
        </authorList>
    </citation>
    <scope>NUCLEOTIDE SEQUENCE</scope>
    <source>
        <tissue evidence="5">Young leaves</tissue>
    </source>
</reference>
<evidence type="ECO:0000256" key="2">
    <source>
        <dbReference type="ARBA" id="ARBA00022737"/>
    </source>
</evidence>
<feature type="domain" description="EF-hand" evidence="4">
    <location>
        <begin position="14"/>
        <end position="49"/>
    </location>
</feature>
<dbReference type="Gene3D" id="1.10.238.10">
    <property type="entry name" value="EF-hand"/>
    <property type="match status" value="2"/>
</dbReference>
<dbReference type="AlphaFoldDB" id="A0A9Q0GLL3"/>
<dbReference type="Proteomes" id="UP001141806">
    <property type="component" value="Unassembled WGS sequence"/>
</dbReference>
<dbReference type="SMART" id="SM00054">
    <property type="entry name" value="EFh"/>
    <property type="match status" value="4"/>
</dbReference>
<name>A0A9Q0GLL3_9MAGN</name>
<evidence type="ECO:0000256" key="1">
    <source>
        <dbReference type="ARBA" id="ARBA00022723"/>
    </source>
</evidence>
<protein>
    <recommendedName>
        <fullName evidence="4">EF-hand domain-containing protein</fullName>
    </recommendedName>
</protein>
<dbReference type="InterPro" id="IPR039647">
    <property type="entry name" value="EF_hand_pair_protein_CML-like"/>
</dbReference>